<proteinExistence type="inferred from homology"/>
<feature type="domain" description="CNH" evidence="7">
    <location>
        <begin position="385"/>
        <end position="665"/>
    </location>
</feature>
<dbReference type="InterPro" id="IPR001180">
    <property type="entry name" value="CNH_dom"/>
</dbReference>
<protein>
    <submittedName>
        <fullName evidence="8">Vam6/Vps39-like protein</fullName>
    </submittedName>
</protein>
<reference evidence="8" key="1">
    <citation type="submission" date="2023-03" db="EMBL/GenBank/DDBJ databases">
        <authorList>
            <person name="Steffen K."/>
            <person name="Cardenas P."/>
        </authorList>
    </citation>
    <scope>NUCLEOTIDE SEQUENCE</scope>
</reference>
<evidence type="ECO:0000313" key="9">
    <source>
        <dbReference type="Proteomes" id="UP001174909"/>
    </source>
</evidence>
<dbReference type="GO" id="GO:0012505">
    <property type="term" value="C:endomembrane system"/>
    <property type="evidence" value="ECO:0007669"/>
    <property type="project" value="UniProtKB-SubCell"/>
</dbReference>
<feature type="transmembrane region" description="Helical" evidence="6">
    <location>
        <begin position="94"/>
        <end position="111"/>
    </location>
</feature>
<dbReference type="PROSITE" id="PS50219">
    <property type="entry name" value="CNH"/>
    <property type="match status" value="1"/>
</dbReference>
<dbReference type="InterPro" id="IPR019452">
    <property type="entry name" value="VPS39/TGF_beta_rcpt-assoc_1"/>
</dbReference>
<organism evidence="8 9">
    <name type="scientific">Geodia barretti</name>
    <name type="common">Barrett's horny sponge</name>
    <dbReference type="NCBI Taxonomy" id="519541"/>
    <lineage>
        <taxon>Eukaryota</taxon>
        <taxon>Metazoa</taxon>
        <taxon>Porifera</taxon>
        <taxon>Demospongiae</taxon>
        <taxon>Heteroscleromorpha</taxon>
        <taxon>Tetractinellida</taxon>
        <taxon>Astrophorina</taxon>
        <taxon>Geodiidae</taxon>
        <taxon>Geodia</taxon>
    </lineage>
</organism>
<dbReference type="PANTHER" id="PTHR12894">
    <property type="entry name" value="CNH DOMAIN CONTAINING"/>
    <property type="match status" value="1"/>
</dbReference>
<feature type="non-terminal residue" evidence="8">
    <location>
        <position position="1"/>
    </location>
</feature>
<keyword evidence="9" id="KW-1185">Reference proteome</keyword>
<sequence length="1199" mass="137486">MKNTFGYLGAIDYPALVFYGLMLAVYIILGLAWSVCMCCSYKDLVRLQFWVFGVVILGFLEKVFFVSEYSSVNAGEQTSMLIVLAEGISAVKRALARVLLIIVCLGFGTVIPRLGDSFLKVIAAGVIYWVLALIDGKSLLIFDSCTHAITALIGVRRALRLRKNYVKLAMYNHFAYTLIFSLLATLAFTIWLFVEVNFPKAGCLEVCYLVVKELNLFVEVNFPKAGCLEDWQEVWLRDCFWHFLFVIVLIVIMVIWRPSANRNRFAYSLVNDLDQEDEEEEERMENKNFETVKMRSVSRGDAGTPPPISSTQAEDDLRWVEENLPTTAMDKALPLILDSDEEEMSTKFEVSAPPLFCRAATLGPQCAPGDMNEAFELCRLVEKLPLKICAIATWDDVFILSTVHTKGDAHLLVYQIKESSSTSDYSSPYEAKLTKTLKKFTAKPVTQLAVITEHKLLLGLAEGEVFFADLERFAILGYLQKSRGASYFVVDWHRLRSHVGIGRELRVCVSVKKRLQIYNYKKGAFELVKSDLVLPDNPKAFTFIGSSLLVCIKKDLFHVTLDGDTCKEVFTIGARRSDPCLQPLMNGNTLVLQDENQFSYDINMKPIDSSPLTWSDLPSHVVHVHPYVIGLLPKCLEIRALDQKLLIQTLKFTESLRFITHDRNTLVASQKEVYKLEPRPYDQQESMFVNGRQFELALQISALINEPPEEKTQRRRTVLRKYAFHQFTQLQFKDSLDNYLKIQEDPEVVIGLYPHLLPSERRRTINQSQPTRPPTLSGEHLEEGMKHLINYLTQRRSTDKQLLQRVLKGEHKLPEEELKKLVERLKLIDTTLLKCYLKTNNTLLGSLVRLPDNHLDVAESERVLRQDEKFTELVDLFKSKQMHRQALTLLSQFRKGPTETLKGVWPTIDYLQSLGSEYTPLILEYSVWVIKDSPDDALRIFTEDISEVKQLPRDQVLKHLSSCATPLCIPYLEHIIHKWEDPSSQFHNQLIVLFLRDVQRRLPEYKVQIRGRQRARAGEEPGVLGVLRTKLLQFLRSSRHYKAAEHISSLPDDDLFEERALLLSRLGRHELALAIYAHVLKDPSMAEEYCRMTYDPNHEESREVYLCLFKMYLSPPNMEEFGIRVPEGSQPEASVDDALRVLMAHHSLIDTAKVMDMLPPDTPLKGLQKFLTTIIKERTLLRRRTQLLKGLVFSEHLQV</sequence>
<dbReference type="Pfam" id="PF06814">
    <property type="entry name" value="GOST_TM"/>
    <property type="match status" value="2"/>
</dbReference>
<accession>A0AA35SRM8</accession>
<dbReference type="GO" id="GO:0034058">
    <property type="term" value="P:endosomal vesicle fusion"/>
    <property type="evidence" value="ECO:0007669"/>
    <property type="project" value="TreeGrafter"/>
</dbReference>
<evidence type="ECO:0000256" key="6">
    <source>
        <dbReference type="SAM" id="Phobius"/>
    </source>
</evidence>
<name>A0AA35SRM8_GEOBA</name>
<feature type="repeat" description="CHCR" evidence="4">
    <location>
        <begin position="944"/>
        <end position="1121"/>
    </location>
</feature>
<dbReference type="GO" id="GO:0006886">
    <property type="term" value="P:intracellular protein transport"/>
    <property type="evidence" value="ECO:0007669"/>
    <property type="project" value="UniProtKB-UniRule"/>
</dbReference>
<gene>
    <name evidence="8" type="ORF">GBAR_LOCUS19346</name>
</gene>
<dbReference type="EMBL" id="CASHTH010002727">
    <property type="protein sequence ID" value="CAI8034339.1"/>
    <property type="molecule type" value="Genomic_DNA"/>
</dbReference>
<keyword evidence="2 6" id="KW-0472">Membrane</keyword>
<evidence type="ECO:0000256" key="4">
    <source>
        <dbReference type="PROSITE-ProRule" id="PRU01006"/>
    </source>
</evidence>
<dbReference type="PANTHER" id="PTHR12894:SF49">
    <property type="entry name" value="VAM6_VPS39-LIKE PROTEIN"/>
    <property type="match status" value="1"/>
</dbReference>
<comment type="similarity">
    <text evidence="3">Belongs to the VAM6/VPS39 family.</text>
</comment>
<dbReference type="Proteomes" id="UP001174909">
    <property type="component" value="Unassembled WGS sequence"/>
</dbReference>
<dbReference type="GO" id="GO:0006914">
    <property type="term" value="P:autophagy"/>
    <property type="evidence" value="ECO:0007669"/>
    <property type="project" value="TreeGrafter"/>
</dbReference>
<evidence type="ECO:0000259" key="7">
    <source>
        <dbReference type="PROSITE" id="PS50219"/>
    </source>
</evidence>
<dbReference type="GO" id="GO:0016020">
    <property type="term" value="C:membrane"/>
    <property type="evidence" value="ECO:0007669"/>
    <property type="project" value="TreeGrafter"/>
</dbReference>
<feature type="region of interest" description="Disordered" evidence="5">
    <location>
        <begin position="295"/>
        <end position="314"/>
    </location>
</feature>
<dbReference type="InterPro" id="IPR053937">
    <property type="entry name" value="GOST_TM"/>
</dbReference>
<dbReference type="AlphaFoldDB" id="A0AA35SRM8"/>
<feature type="transmembrane region" description="Helical" evidence="6">
    <location>
        <begin position="240"/>
        <end position="256"/>
    </location>
</feature>
<dbReference type="InterPro" id="IPR032914">
    <property type="entry name" value="Vam6/VPS39/TRAP1"/>
</dbReference>
<evidence type="ECO:0000313" key="8">
    <source>
        <dbReference type="EMBL" id="CAI8034339.1"/>
    </source>
</evidence>
<dbReference type="Pfam" id="PF10366">
    <property type="entry name" value="Vps39_1"/>
    <property type="match status" value="1"/>
</dbReference>
<dbReference type="InterPro" id="IPR000547">
    <property type="entry name" value="Clathrin_H-chain/VPS_repeat"/>
</dbReference>
<comment type="caution">
    <text evidence="8">The sequence shown here is derived from an EMBL/GenBank/DDBJ whole genome shotgun (WGS) entry which is preliminary data.</text>
</comment>
<feature type="transmembrane region" description="Helical" evidence="6">
    <location>
        <begin position="16"/>
        <end position="35"/>
    </location>
</feature>
<evidence type="ECO:0000256" key="5">
    <source>
        <dbReference type="SAM" id="MobiDB-lite"/>
    </source>
</evidence>
<dbReference type="GO" id="GO:0005737">
    <property type="term" value="C:cytoplasm"/>
    <property type="evidence" value="ECO:0007669"/>
    <property type="project" value="TreeGrafter"/>
</dbReference>
<evidence type="ECO:0000256" key="1">
    <source>
        <dbReference type="ARBA" id="ARBA00004184"/>
    </source>
</evidence>
<dbReference type="PROSITE" id="PS50236">
    <property type="entry name" value="CHCR"/>
    <property type="match status" value="1"/>
</dbReference>
<keyword evidence="6" id="KW-0812">Transmembrane</keyword>
<dbReference type="Pfam" id="PF00780">
    <property type="entry name" value="CNH"/>
    <property type="match status" value="1"/>
</dbReference>
<evidence type="ECO:0000256" key="2">
    <source>
        <dbReference type="ARBA" id="ARBA00023136"/>
    </source>
</evidence>
<feature type="transmembrane region" description="Helical" evidence="6">
    <location>
        <begin position="118"/>
        <end position="134"/>
    </location>
</feature>
<feature type="transmembrane region" description="Helical" evidence="6">
    <location>
        <begin position="171"/>
        <end position="194"/>
    </location>
</feature>
<feature type="transmembrane region" description="Helical" evidence="6">
    <location>
        <begin position="47"/>
        <end position="65"/>
    </location>
</feature>
<keyword evidence="6" id="KW-1133">Transmembrane helix</keyword>
<evidence type="ECO:0000256" key="3">
    <source>
        <dbReference type="ARBA" id="ARBA00038201"/>
    </source>
</evidence>
<comment type="subcellular location">
    <subcellularLocation>
        <location evidence="1">Endomembrane system</location>
        <topology evidence="1">Peripheral membrane protein</topology>
    </subcellularLocation>
</comment>